<dbReference type="InterPro" id="IPR001680">
    <property type="entry name" value="WD40_rpt"/>
</dbReference>
<evidence type="ECO:0000313" key="1">
    <source>
        <dbReference type="EMBL" id="KAF9075773.1"/>
    </source>
</evidence>
<dbReference type="EMBL" id="JADNRY010000008">
    <property type="protein sequence ID" value="KAF9075773.1"/>
    <property type="molecule type" value="Genomic_DNA"/>
</dbReference>
<proteinExistence type="predicted"/>
<comment type="caution">
    <text evidence="1">The sequence shown here is derived from an EMBL/GenBank/DDBJ whole genome shotgun (WGS) entry which is preliminary data.</text>
</comment>
<dbReference type="Pfam" id="PF00400">
    <property type="entry name" value="WD40"/>
    <property type="match status" value="1"/>
</dbReference>
<dbReference type="Proteomes" id="UP000772434">
    <property type="component" value="Unassembled WGS sequence"/>
</dbReference>
<protein>
    <submittedName>
        <fullName evidence="1">Uncharacterized protein</fullName>
    </submittedName>
</protein>
<sequence length="236" mass="26443">MKLGRLDLGPLKGKGNWEAKSVNCMEFSPHGSFLACGTHDGLWVWNAKTGEEVFTFTDPNPEFVESLVFSPDEKILFCGFRSWMSGHWKCTAQVTQNQNGLSVQILRIPYWQVFGSRCIAVSPTGRYLAYLTGEHPPALHFIDHNANPTPMLLAIEEDSRITSLRIAMPFGGHDSLWEKGDDDSGWIYGPNKELLAWVPPELRKGLNWNSRVSGDAHGTSWVNCLVESELHKKSPT</sequence>
<dbReference type="OrthoDB" id="2615105at2759"/>
<accession>A0A9P5Q5F4</accession>
<evidence type="ECO:0000313" key="2">
    <source>
        <dbReference type="Proteomes" id="UP000772434"/>
    </source>
</evidence>
<gene>
    <name evidence="1" type="ORF">BDP27DRAFT_1314467</name>
</gene>
<reference evidence="1" key="1">
    <citation type="submission" date="2020-11" db="EMBL/GenBank/DDBJ databases">
        <authorList>
            <consortium name="DOE Joint Genome Institute"/>
            <person name="Ahrendt S."/>
            <person name="Riley R."/>
            <person name="Andreopoulos W."/>
            <person name="Labutti K."/>
            <person name="Pangilinan J."/>
            <person name="Ruiz-Duenas F.J."/>
            <person name="Barrasa J.M."/>
            <person name="Sanchez-Garcia M."/>
            <person name="Camarero S."/>
            <person name="Miyauchi S."/>
            <person name="Serrano A."/>
            <person name="Linde D."/>
            <person name="Babiker R."/>
            <person name="Drula E."/>
            <person name="Ayuso-Fernandez I."/>
            <person name="Pacheco R."/>
            <person name="Padilla G."/>
            <person name="Ferreira P."/>
            <person name="Barriuso J."/>
            <person name="Kellner H."/>
            <person name="Castanera R."/>
            <person name="Alfaro M."/>
            <person name="Ramirez L."/>
            <person name="Pisabarro A.G."/>
            <person name="Kuo A."/>
            <person name="Tritt A."/>
            <person name="Lipzen A."/>
            <person name="He G."/>
            <person name="Yan M."/>
            <person name="Ng V."/>
            <person name="Cullen D."/>
            <person name="Martin F."/>
            <person name="Rosso M.-N."/>
            <person name="Henrissat B."/>
            <person name="Hibbett D."/>
            <person name="Martinez A.T."/>
            <person name="Grigoriev I.V."/>
        </authorList>
    </citation>
    <scope>NUCLEOTIDE SEQUENCE</scope>
    <source>
        <strain evidence="1">AH 40177</strain>
    </source>
</reference>
<dbReference type="Gene3D" id="2.130.10.10">
    <property type="entry name" value="YVTN repeat-like/Quinoprotein amine dehydrogenase"/>
    <property type="match status" value="1"/>
</dbReference>
<dbReference type="InterPro" id="IPR015943">
    <property type="entry name" value="WD40/YVTN_repeat-like_dom_sf"/>
</dbReference>
<dbReference type="AlphaFoldDB" id="A0A9P5Q5F4"/>
<name>A0A9P5Q5F4_9AGAR</name>
<keyword evidence="2" id="KW-1185">Reference proteome</keyword>
<dbReference type="SMART" id="SM00320">
    <property type="entry name" value="WD40"/>
    <property type="match status" value="2"/>
</dbReference>
<dbReference type="SUPFAM" id="SSF82171">
    <property type="entry name" value="DPP6 N-terminal domain-like"/>
    <property type="match status" value="1"/>
</dbReference>
<organism evidence="1 2">
    <name type="scientific">Rhodocollybia butyracea</name>
    <dbReference type="NCBI Taxonomy" id="206335"/>
    <lineage>
        <taxon>Eukaryota</taxon>
        <taxon>Fungi</taxon>
        <taxon>Dikarya</taxon>
        <taxon>Basidiomycota</taxon>
        <taxon>Agaricomycotina</taxon>
        <taxon>Agaricomycetes</taxon>
        <taxon>Agaricomycetidae</taxon>
        <taxon>Agaricales</taxon>
        <taxon>Marasmiineae</taxon>
        <taxon>Omphalotaceae</taxon>
        <taxon>Rhodocollybia</taxon>
    </lineage>
</organism>